<reference evidence="2" key="1">
    <citation type="submission" date="2017-01" db="EMBL/GenBank/DDBJ databases">
        <authorList>
            <person name="Wang Y."/>
            <person name="White M."/>
            <person name="Kvist S."/>
            <person name="Moncalvo J.-M."/>
        </authorList>
    </citation>
    <scope>NUCLEOTIDE SEQUENCE [LARGE SCALE GENOMIC DNA]</scope>
    <source>
        <strain evidence="2">COL-18-3</strain>
    </source>
</reference>
<dbReference type="Proteomes" id="UP000188320">
    <property type="component" value="Unassembled WGS sequence"/>
</dbReference>
<name>A0A1R1PID8_ZANCU</name>
<gene>
    <name evidence="1" type="ORF">AX774_g5883</name>
</gene>
<protein>
    <submittedName>
        <fullName evidence="1">Uncharacterized protein</fullName>
    </submittedName>
</protein>
<accession>A0A1R1PID8</accession>
<organism evidence="1 2">
    <name type="scientific">Zancudomyces culisetae</name>
    <name type="common">Gut fungus</name>
    <name type="synonym">Smittium culisetae</name>
    <dbReference type="NCBI Taxonomy" id="1213189"/>
    <lineage>
        <taxon>Eukaryota</taxon>
        <taxon>Fungi</taxon>
        <taxon>Fungi incertae sedis</taxon>
        <taxon>Zoopagomycota</taxon>
        <taxon>Kickxellomycotina</taxon>
        <taxon>Harpellomycetes</taxon>
        <taxon>Harpellales</taxon>
        <taxon>Legeriomycetaceae</taxon>
        <taxon>Zancudomyces</taxon>
    </lineage>
</organism>
<dbReference type="AlphaFoldDB" id="A0A1R1PID8"/>
<keyword evidence="2" id="KW-1185">Reference proteome</keyword>
<evidence type="ECO:0000313" key="2">
    <source>
        <dbReference type="Proteomes" id="UP000188320"/>
    </source>
</evidence>
<evidence type="ECO:0000313" key="1">
    <source>
        <dbReference type="EMBL" id="OMH80673.1"/>
    </source>
</evidence>
<feature type="non-terminal residue" evidence="1">
    <location>
        <position position="30"/>
    </location>
</feature>
<dbReference type="EMBL" id="LSSK01001116">
    <property type="protein sequence ID" value="OMH80673.1"/>
    <property type="molecule type" value="Genomic_DNA"/>
</dbReference>
<sequence length="30" mass="3337">MYNGTVHSIMGLAPFSCGVPFQIGFSEIFW</sequence>
<proteinExistence type="predicted"/>
<comment type="caution">
    <text evidence="1">The sequence shown here is derived from an EMBL/GenBank/DDBJ whole genome shotgun (WGS) entry which is preliminary data.</text>
</comment>